<sequence length="49" mass="5811">GYSCCTRGWGWGRRGSQEIGWRWQLSRTVIGRPIWRRGISWTTVWNSRG</sequence>
<dbReference type="EMBL" id="HACA01033878">
    <property type="protein sequence ID" value="CDW51240.1"/>
    <property type="molecule type" value="Transcribed_RNA"/>
</dbReference>
<evidence type="ECO:0000313" key="1">
    <source>
        <dbReference type="EMBL" id="CDW51240.1"/>
    </source>
</evidence>
<proteinExistence type="predicted"/>
<protein>
    <submittedName>
        <fullName evidence="1">Uncharacterized protein</fullName>
    </submittedName>
</protein>
<organism evidence="1">
    <name type="scientific">Lepeophtheirus salmonis</name>
    <name type="common">Salmon louse</name>
    <name type="synonym">Caligus salmonis</name>
    <dbReference type="NCBI Taxonomy" id="72036"/>
    <lineage>
        <taxon>Eukaryota</taxon>
        <taxon>Metazoa</taxon>
        <taxon>Ecdysozoa</taxon>
        <taxon>Arthropoda</taxon>
        <taxon>Crustacea</taxon>
        <taxon>Multicrustacea</taxon>
        <taxon>Hexanauplia</taxon>
        <taxon>Copepoda</taxon>
        <taxon>Siphonostomatoida</taxon>
        <taxon>Caligidae</taxon>
        <taxon>Lepeophtheirus</taxon>
    </lineage>
</organism>
<dbReference type="AlphaFoldDB" id="A0A0K2VLL0"/>
<name>A0A0K2VLL0_LEPSM</name>
<reference evidence="1" key="1">
    <citation type="submission" date="2014-05" db="EMBL/GenBank/DDBJ databases">
        <authorList>
            <person name="Chronopoulou M."/>
        </authorList>
    </citation>
    <scope>NUCLEOTIDE SEQUENCE</scope>
    <source>
        <tissue evidence="1">Whole organism</tissue>
    </source>
</reference>
<accession>A0A0K2VLL0</accession>
<feature type="non-terminal residue" evidence="1">
    <location>
        <position position="1"/>
    </location>
</feature>